<organism evidence="9 10">
    <name type="scientific">Fusarium solani</name>
    <name type="common">Filamentous fungus</name>
    <dbReference type="NCBI Taxonomy" id="169388"/>
    <lineage>
        <taxon>Eukaryota</taxon>
        <taxon>Fungi</taxon>
        <taxon>Dikarya</taxon>
        <taxon>Ascomycota</taxon>
        <taxon>Pezizomycotina</taxon>
        <taxon>Sordariomycetes</taxon>
        <taxon>Hypocreomycetidae</taxon>
        <taxon>Hypocreales</taxon>
        <taxon>Nectriaceae</taxon>
        <taxon>Fusarium</taxon>
        <taxon>Fusarium solani species complex</taxon>
    </lineage>
</organism>
<keyword evidence="2 6" id="KW-0812">Transmembrane</keyword>
<dbReference type="SUPFAM" id="SSF81321">
    <property type="entry name" value="Family A G protein-coupled receptor-like"/>
    <property type="match status" value="1"/>
</dbReference>
<feature type="compositionally biased region" description="Polar residues" evidence="5">
    <location>
        <begin position="388"/>
        <end position="398"/>
    </location>
</feature>
<dbReference type="PANTHER" id="PTHR23112:SF0">
    <property type="entry name" value="TRANSMEMBRANE PROTEIN 116"/>
    <property type="match status" value="1"/>
</dbReference>
<feature type="compositionally biased region" description="Polar residues" evidence="5">
    <location>
        <begin position="349"/>
        <end position="366"/>
    </location>
</feature>
<keyword evidence="3 6" id="KW-1133">Transmembrane helix</keyword>
<feature type="region of interest" description="Disordered" evidence="5">
    <location>
        <begin position="349"/>
        <end position="398"/>
    </location>
</feature>
<feature type="transmembrane region" description="Helical" evidence="6">
    <location>
        <begin position="256"/>
        <end position="275"/>
    </location>
</feature>
<feature type="domain" description="Glucose receptor Git3-like N-terminal" evidence="7">
    <location>
        <begin position="76"/>
        <end position="197"/>
    </location>
</feature>
<evidence type="ECO:0008006" key="11">
    <source>
        <dbReference type="Google" id="ProtNLM"/>
    </source>
</evidence>
<evidence type="ECO:0000259" key="8">
    <source>
        <dbReference type="Pfam" id="PF11970"/>
    </source>
</evidence>
<evidence type="ECO:0000259" key="7">
    <source>
        <dbReference type="Pfam" id="PF11710"/>
    </source>
</evidence>
<evidence type="ECO:0000256" key="4">
    <source>
        <dbReference type="ARBA" id="ARBA00023136"/>
    </source>
</evidence>
<dbReference type="Pfam" id="PF11970">
    <property type="entry name" value="GPR_Gpa2_C"/>
    <property type="match status" value="1"/>
</dbReference>
<protein>
    <recommendedName>
        <fullName evidence="11">G-protein coupled receptors family 2 profile 2 domain-containing protein</fullName>
    </recommendedName>
</protein>
<feature type="region of interest" description="Disordered" evidence="5">
    <location>
        <begin position="215"/>
        <end position="235"/>
    </location>
</feature>
<feature type="transmembrane region" description="Helical" evidence="6">
    <location>
        <begin position="29"/>
        <end position="53"/>
    </location>
</feature>
<keyword evidence="10" id="KW-1185">Reference proteome</keyword>
<dbReference type="GO" id="GO:0007189">
    <property type="term" value="P:adenylate cyclase-activating G protein-coupled receptor signaling pathway"/>
    <property type="evidence" value="ECO:0007669"/>
    <property type="project" value="TreeGrafter"/>
</dbReference>
<dbReference type="EMBL" id="JAGTJS010000001">
    <property type="protein sequence ID" value="KAH7274696.1"/>
    <property type="molecule type" value="Genomic_DNA"/>
</dbReference>
<evidence type="ECO:0000313" key="10">
    <source>
        <dbReference type="Proteomes" id="UP000736672"/>
    </source>
</evidence>
<dbReference type="PRINTS" id="PR02001">
    <property type="entry name" value="GCR1CAMPR"/>
</dbReference>
<dbReference type="AlphaFoldDB" id="A0A9P9L5S3"/>
<feature type="transmembrane region" description="Helical" evidence="6">
    <location>
        <begin position="128"/>
        <end position="151"/>
    </location>
</feature>
<dbReference type="Pfam" id="PF11710">
    <property type="entry name" value="Git3"/>
    <property type="match status" value="1"/>
</dbReference>
<evidence type="ECO:0000313" key="9">
    <source>
        <dbReference type="EMBL" id="KAH7274696.1"/>
    </source>
</evidence>
<comment type="subcellular location">
    <subcellularLocation>
        <location evidence="1">Membrane</location>
        <topology evidence="1">Multi-pass membrane protein</topology>
    </subcellularLocation>
</comment>
<dbReference type="InterPro" id="IPR022596">
    <property type="entry name" value="GPR1/2/3_C"/>
</dbReference>
<dbReference type="Proteomes" id="UP000736672">
    <property type="component" value="Unassembled WGS sequence"/>
</dbReference>
<reference evidence="9" key="1">
    <citation type="journal article" date="2021" name="Nat. Commun.">
        <title>Genetic determinants of endophytism in the Arabidopsis root mycobiome.</title>
        <authorList>
            <person name="Mesny F."/>
            <person name="Miyauchi S."/>
            <person name="Thiergart T."/>
            <person name="Pickel B."/>
            <person name="Atanasova L."/>
            <person name="Karlsson M."/>
            <person name="Huettel B."/>
            <person name="Barry K.W."/>
            <person name="Haridas S."/>
            <person name="Chen C."/>
            <person name="Bauer D."/>
            <person name="Andreopoulos W."/>
            <person name="Pangilinan J."/>
            <person name="LaButti K."/>
            <person name="Riley R."/>
            <person name="Lipzen A."/>
            <person name="Clum A."/>
            <person name="Drula E."/>
            <person name="Henrissat B."/>
            <person name="Kohler A."/>
            <person name="Grigoriev I.V."/>
            <person name="Martin F.M."/>
            <person name="Hacquard S."/>
        </authorList>
    </citation>
    <scope>NUCLEOTIDE SEQUENCE</scope>
    <source>
        <strain evidence="9">FSSC 5 MPI-SDFR-AT-0091</strain>
    </source>
</reference>
<evidence type="ECO:0000256" key="2">
    <source>
        <dbReference type="ARBA" id="ARBA00022692"/>
    </source>
</evidence>
<accession>A0A9P9L5S3</accession>
<sequence>MAIPVFANVDRRTALAVPTDRSQAWTQNVAILAVSLLSLLGAGWMILSFFVRWPVMLTHVMLTRSSVLPKSKIISSPAYPAALCSFNGFMTQVFVVQTDYWVLLISLCTYFILAGYKTPSSWVQDNRLILAALPWVLSVSWAGIGLGTAGYGNIGAWCWFTSDEIRLLVNFIPRWAIIVAILFMYSHLYYMLHRAHRRMLSLRYFSSDGVSRQRNTEGIQQPQEQPGPSANRQPLSNLAKSEEMSNKMKNLARRMLLYPLAYMLVWSLPTAIRIYQSTRGVPAPFALQTVDKACIVLQGFIDAVIYGVNESSLAHWRNLIFHKPDEEIEEIELGSNNYGFHSRTGLNSKTSQQIEVRSNSLSTLDTDQFDGAPRQPGDQGHDGGGASANPSQATRGSQ</sequence>
<evidence type="ECO:0000256" key="6">
    <source>
        <dbReference type="SAM" id="Phobius"/>
    </source>
</evidence>
<evidence type="ECO:0000256" key="1">
    <source>
        <dbReference type="ARBA" id="ARBA00004141"/>
    </source>
</evidence>
<dbReference type="InterPro" id="IPR022343">
    <property type="entry name" value="GCR1-cAMP_receptor"/>
</dbReference>
<keyword evidence="4 6" id="KW-0472">Membrane</keyword>
<comment type="caution">
    <text evidence="9">The sequence shown here is derived from an EMBL/GenBank/DDBJ whole genome shotgun (WGS) entry which is preliminary data.</text>
</comment>
<evidence type="ECO:0000256" key="5">
    <source>
        <dbReference type="SAM" id="MobiDB-lite"/>
    </source>
</evidence>
<dbReference type="GO" id="GO:0004930">
    <property type="term" value="F:G protein-coupled receptor activity"/>
    <property type="evidence" value="ECO:0007669"/>
    <property type="project" value="TreeGrafter"/>
</dbReference>
<dbReference type="Gene3D" id="1.20.1070.10">
    <property type="entry name" value="Rhodopsin 7-helix transmembrane proteins"/>
    <property type="match status" value="1"/>
</dbReference>
<dbReference type="InterPro" id="IPR023041">
    <property type="entry name" value="Glucose_rcpt_Git3-like_N"/>
</dbReference>
<feature type="transmembrane region" description="Helical" evidence="6">
    <location>
        <begin position="100"/>
        <end position="116"/>
    </location>
</feature>
<evidence type="ECO:0000256" key="3">
    <source>
        <dbReference type="ARBA" id="ARBA00022989"/>
    </source>
</evidence>
<feature type="domain" description="G protein-coupled receptor GPR1/2/3 C-terminal" evidence="8">
    <location>
        <begin position="251"/>
        <end position="312"/>
    </location>
</feature>
<proteinExistence type="predicted"/>
<dbReference type="OrthoDB" id="100006at2759"/>
<feature type="transmembrane region" description="Helical" evidence="6">
    <location>
        <begin position="171"/>
        <end position="192"/>
    </location>
</feature>
<feature type="compositionally biased region" description="Low complexity" evidence="5">
    <location>
        <begin position="217"/>
        <end position="228"/>
    </location>
</feature>
<name>A0A9P9L5S3_FUSSL</name>
<dbReference type="PANTHER" id="PTHR23112">
    <property type="entry name" value="G PROTEIN-COUPLED RECEPTOR 157-RELATED"/>
    <property type="match status" value="1"/>
</dbReference>
<dbReference type="GO" id="GO:0005886">
    <property type="term" value="C:plasma membrane"/>
    <property type="evidence" value="ECO:0007669"/>
    <property type="project" value="TreeGrafter"/>
</dbReference>
<gene>
    <name evidence="9" type="ORF">B0J15DRAFT_556493</name>
</gene>